<sequence>INLSAVLEEDFTWWKKNILFARAPMIEPVYNLEIFSDASRTGWGVFCESQRSHGYWKAEDLELHINLLELMAAFFGLKCFASNKRHCNILLRLDNTTAIAYINRMRDSRYEGLSTLAREIWQWCEQREIWITASYIPSKENAEADYESRKLQPETEFELDNSAFQKIVKVFGQPEIDLFASRANAKCRRYVSSRKDSGSIAIDAFILEWKRFLFYAFPPFSVILKVLRKIEYEGSSGIVV</sequence>
<name>E2A7U3_CAMFO</name>
<dbReference type="Gene3D" id="3.30.420.10">
    <property type="entry name" value="Ribonuclease H-like superfamily/Ribonuclease H"/>
    <property type="match status" value="1"/>
</dbReference>
<reference evidence="1 2" key="1">
    <citation type="journal article" date="2010" name="Science">
        <title>Genomic comparison of the ants Camponotus floridanus and Harpegnathos saltator.</title>
        <authorList>
            <person name="Bonasio R."/>
            <person name="Zhang G."/>
            <person name="Ye C."/>
            <person name="Mutti N.S."/>
            <person name="Fang X."/>
            <person name="Qin N."/>
            <person name="Donahue G."/>
            <person name="Yang P."/>
            <person name="Li Q."/>
            <person name="Li C."/>
            <person name="Zhang P."/>
            <person name="Huang Z."/>
            <person name="Berger S.L."/>
            <person name="Reinberg D."/>
            <person name="Wang J."/>
            <person name="Liebig J."/>
        </authorList>
    </citation>
    <scope>NUCLEOTIDE SEQUENCE [LARGE SCALE GENOMIC DNA]</scope>
    <source>
        <strain evidence="2">C129</strain>
    </source>
</reference>
<dbReference type="EMBL" id="GL437404">
    <property type="protein sequence ID" value="EFN70496.1"/>
    <property type="molecule type" value="Genomic_DNA"/>
</dbReference>
<dbReference type="InterPro" id="IPR052055">
    <property type="entry name" value="Hepadnavirus_pol/RT"/>
</dbReference>
<dbReference type="InterPro" id="IPR012337">
    <property type="entry name" value="RNaseH-like_sf"/>
</dbReference>
<dbReference type="SUPFAM" id="SSF53098">
    <property type="entry name" value="Ribonuclease H-like"/>
    <property type="match status" value="1"/>
</dbReference>
<dbReference type="OMA" id="NNERANG"/>
<proteinExistence type="predicted"/>
<dbReference type="InterPro" id="IPR036397">
    <property type="entry name" value="RNaseH_sf"/>
</dbReference>
<evidence type="ECO:0000313" key="2">
    <source>
        <dbReference type="Proteomes" id="UP000000311"/>
    </source>
</evidence>
<keyword evidence="2" id="KW-1185">Reference proteome</keyword>
<dbReference type="AlphaFoldDB" id="E2A7U3"/>
<evidence type="ECO:0000313" key="1">
    <source>
        <dbReference type="EMBL" id="EFN70496.1"/>
    </source>
</evidence>
<dbReference type="CDD" id="cd09275">
    <property type="entry name" value="RNase_HI_RT_DIRS1"/>
    <property type="match status" value="1"/>
</dbReference>
<protein>
    <recommendedName>
        <fullName evidence="3">RNase H type-1 domain-containing protein</fullName>
    </recommendedName>
</protein>
<dbReference type="GO" id="GO:0003676">
    <property type="term" value="F:nucleic acid binding"/>
    <property type="evidence" value="ECO:0007669"/>
    <property type="project" value="InterPro"/>
</dbReference>
<organism evidence="2">
    <name type="scientific">Camponotus floridanus</name>
    <name type="common">Florida carpenter ant</name>
    <dbReference type="NCBI Taxonomy" id="104421"/>
    <lineage>
        <taxon>Eukaryota</taxon>
        <taxon>Metazoa</taxon>
        <taxon>Ecdysozoa</taxon>
        <taxon>Arthropoda</taxon>
        <taxon>Hexapoda</taxon>
        <taxon>Insecta</taxon>
        <taxon>Pterygota</taxon>
        <taxon>Neoptera</taxon>
        <taxon>Endopterygota</taxon>
        <taxon>Hymenoptera</taxon>
        <taxon>Apocrita</taxon>
        <taxon>Aculeata</taxon>
        <taxon>Formicoidea</taxon>
        <taxon>Formicidae</taxon>
        <taxon>Formicinae</taxon>
        <taxon>Camponotus</taxon>
    </lineage>
</organism>
<feature type="non-terminal residue" evidence="1">
    <location>
        <position position="1"/>
    </location>
</feature>
<dbReference type="Proteomes" id="UP000000311">
    <property type="component" value="Unassembled WGS sequence"/>
</dbReference>
<dbReference type="InParanoid" id="E2A7U3"/>
<accession>E2A7U3</accession>
<dbReference type="PANTHER" id="PTHR33050:SF7">
    <property type="entry name" value="RIBONUCLEASE H"/>
    <property type="match status" value="1"/>
</dbReference>
<gene>
    <name evidence="1" type="ORF">EAG_00458</name>
</gene>
<feature type="non-terminal residue" evidence="1">
    <location>
        <position position="240"/>
    </location>
</feature>
<dbReference type="OrthoDB" id="7699712at2759"/>
<evidence type="ECO:0008006" key="3">
    <source>
        <dbReference type="Google" id="ProtNLM"/>
    </source>
</evidence>
<dbReference type="PANTHER" id="PTHR33050">
    <property type="entry name" value="REVERSE TRANSCRIPTASE DOMAIN-CONTAINING PROTEIN"/>
    <property type="match status" value="1"/>
</dbReference>